<dbReference type="EMBL" id="JAHRIN010059656">
    <property type="protein sequence ID" value="MEQ2212325.1"/>
    <property type="molecule type" value="Genomic_DNA"/>
</dbReference>
<gene>
    <name evidence="1" type="ORF">XENOCAPTIV_029303</name>
</gene>
<sequence length="106" mass="11960">MAVRLEPSGTTTKNIKHNISDLKVWKMKNGRNLTRLFSCCPPRVRLSCCCCGDMLSIQSRRLSVQLSLGDAAEREIPLITSASGTRKTFQQKPNRNKTHVVCEERI</sequence>
<reference evidence="1 2" key="1">
    <citation type="submission" date="2021-06" db="EMBL/GenBank/DDBJ databases">
        <authorList>
            <person name="Palmer J.M."/>
        </authorList>
    </citation>
    <scope>NUCLEOTIDE SEQUENCE [LARGE SCALE GENOMIC DNA]</scope>
    <source>
        <strain evidence="1 2">XC_2019</strain>
        <tissue evidence="1">Muscle</tissue>
    </source>
</reference>
<comment type="caution">
    <text evidence="1">The sequence shown here is derived from an EMBL/GenBank/DDBJ whole genome shotgun (WGS) entry which is preliminary data.</text>
</comment>
<proteinExistence type="predicted"/>
<protein>
    <submittedName>
        <fullName evidence="1">Uncharacterized protein</fullName>
    </submittedName>
</protein>
<name>A0ABV0RVL3_9TELE</name>
<accession>A0ABV0RVL3</accession>
<organism evidence="1 2">
    <name type="scientific">Xenoophorus captivus</name>
    <dbReference type="NCBI Taxonomy" id="1517983"/>
    <lineage>
        <taxon>Eukaryota</taxon>
        <taxon>Metazoa</taxon>
        <taxon>Chordata</taxon>
        <taxon>Craniata</taxon>
        <taxon>Vertebrata</taxon>
        <taxon>Euteleostomi</taxon>
        <taxon>Actinopterygii</taxon>
        <taxon>Neopterygii</taxon>
        <taxon>Teleostei</taxon>
        <taxon>Neoteleostei</taxon>
        <taxon>Acanthomorphata</taxon>
        <taxon>Ovalentaria</taxon>
        <taxon>Atherinomorphae</taxon>
        <taxon>Cyprinodontiformes</taxon>
        <taxon>Goodeidae</taxon>
        <taxon>Xenoophorus</taxon>
    </lineage>
</organism>
<evidence type="ECO:0000313" key="1">
    <source>
        <dbReference type="EMBL" id="MEQ2212325.1"/>
    </source>
</evidence>
<dbReference type="Proteomes" id="UP001434883">
    <property type="component" value="Unassembled WGS sequence"/>
</dbReference>
<evidence type="ECO:0000313" key="2">
    <source>
        <dbReference type="Proteomes" id="UP001434883"/>
    </source>
</evidence>
<keyword evidence="2" id="KW-1185">Reference proteome</keyword>